<reference evidence="4" key="1">
    <citation type="submission" date="2016-10" db="EMBL/GenBank/DDBJ databases">
        <authorList>
            <person name="Varghese N."/>
            <person name="Submissions S."/>
        </authorList>
    </citation>
    <scope>NUCLEOTIDE SEQUENCE [LARGE SCALE GENOMIC DNA]</scope>
    <source>
        <strain evidence="4">DSM 44945</strain>
    </source>
</reference>
<evidence type="ECO:0000313" key="4">
    <source>
        <dbReference type="Proteomes" id="UP000198661"/>
    </source>
</evidence>
<evidence type="ECO:0000256" key="1">
    <source>
        <dbReference type="ARBA" id="ARBA00006738"/>
    </source>
</evidence>
<evidence type="ECO:0000313" key="3">
    <source>
        <dbReference type="EMBL" id="SFG36195.1"/>
    </source>
</evidence>
<dbReference type="NCBIfam" id="NF009150">
    <property type="entry name" value="PRK12497.1-3"/>
    <property type="match status" value="1"/>
</dbReference>
<dbReference type="InterPro" id="IPR011856">
    <property type="entry name" value="tRNA_endonuc-like_dom_sf"/>
</dbReference>
<dbReference type="NCBIfam" id="NF009154">
    <property type="entry name" value="PRK12497.3-3"/>
    <property type="match status" value="1"/>
</dbReference>
<keyword evidence="4" id="KW-1185">Reference proteome</keyword>
<dbReference type="Proteomes" id="UP000198661">
    <property type="component" value="Unassembled WGS sequence"/>
</dbReference>
<dbReference type="CDD" id="cd20736">
    <property type="entry name" value="PoNe_Nuclease"/>
    <property type="match status" value="1"/>
</dbReference>
<keyword evidence="3" id="KW-0540">Nuclease</keyword>
<dbReference type="InterPro" id="IPR011335">
    <property type="entry name" value="Restrct_endonuc-II-like"/>
</dbReference>
<dbReference type="HAMAP" id="MF_00048">
    <property type="entry name" value="UPF0102"/>
    <property type="match status" value="1"/>
</dbReference>
<dbReference type="NCBIfam" id="TIGR00252">
    <property type="entry name" value="YraN family protein"/>
    <property type="match status" value="1"/>
</dbReference>
<dbReference type="GO" id="GO:0004519">
    <property type="term" value="F:endonuclease activity"/>
    <property type="evidence" value="ECO:0007669"/>
    <property type="project" value="UniProtKB-KW"/>
</dbReference>
<evidence type="ECO:0000256" key="2">
    <source>
        <dbReference type="HAMAP-Rule" id="MF_00048"/>
    </source>
</evidence>
<sequence>MIFMREGGDPRRETGRIGEEWARRFLESKGWKILDTNWRTRWGELDIIALAEGQVIVVEVRTTRGTRFGYGHESVDIRKRRQVRRLALRYLQEKGLHHLPVRFDVISVLLGGDNRPKNLRHLEGAF</sequence>
<dbReference type="Pfam" id="PF02021">
    <property type="entry name" value="UPF0102"/>
    <property type="match status" value="1"/>
</dbReference>
<dbReference type="Gene3D" id="3.40.1350.10">
    <property type="match status" value="1"/>
</dbReference>
<dbReference type="EMBL" id="FOOK01000028">
    <property type="protein sequence ID" value="SFG36195.1"/>
    <property type="molecule type" value="Genomic_DNA"/>
</dbReference>
<dbReference type="AlphaFoldDB" id="A0A1I2R628"/>
<dbReference type="GO" id="GO:0003676">
    <property type="term" value="F:nucleic acid binding"/>
    <property type="evidence" value="ECO:0007669"/>
    <property type="project" value="InterPro"/>
</dbReference>
<keyword evidence="3" id="KW-0255">Endonuclease</keyword>
<dbReference type="STRING" id="201973.SAMN04488025_12848"/>
<dbReference type="SUPFAM" id="SSF52980">
    <property type="entry name" value="Restriction endonuclease-like"/>
    <property type="match status" value="1"/>
</dbReference>
<proteinExistence type="inferred from homology"/>
<gene>
    <name evidence="3" type="ORF">SAMN04488025_12848</name>
</gene>
<accession>A0A1I2R628</accession>
<dbReference type="PANTHER" id="PTHR34039:SF1">
    <property type="entry name" value="UPF0102 PROTEIN YRAN"/>
    <property type="match status" value="1"/>
</dbReference>
<keyword evidence="3" id="KW-0378">Hydrolase</keyword>
<dbReference type="InterPro" id="IPR003509">
    <property type="entry name" value="UPF0102_YraN-like"/>
</dbReference>
<comment type="similarity">
    <text evidence="1 2">Belongs to the UPF0102 family.</text>
</comment>
<protein>
    <recommendedName>
        <fullName evidence="2">UPF0102 protein SAMN04488025_12848</fullName>
    </recommendedName>
</protein>
<name>A0A1I2R628_9BACL</name>
<organism evidence="3 4">
    <name type="scientific">Planifilum fulgidum</name>
    <dbReference type="NCBI Taxonomy" id="201973"/>
    <lineage>
        <taxon>Bacteria</taxon>
        <taxon>Bacillati</taxon>
        <taxon>Bacillota</taxon>
        <taxon>Bacilli</taxon>
        <taxon>Bacillales</taxon>
        <taxon>Thermoactinomycetaceae</taxon>
        <taxon>Planifilum</taxon>
    </lineage>
</organism>
<dbReference type="PANTHER" id="PTHR34039">
    <property type="entry name" value="UPF0102 PROTEIN YRAN"/>
    <property type="match status" value="1"/>
</dbReference>